<evidence type="ECO:0000313" key="6">
    <source>
        <dbReference type="EMBL" id="SHI67183.1"/>
    </source>
</evidence>
<dbReference type="PROSITE" id="PS51352">
    <property type="entry name" value="THIOREDOXIN_2"/>
    <property type="match status" value="1"/>
</dbReference>
<dbReference type="GeneID" id="92711389"/>
<keyword evidence="6" id="KW-0413">Isomerase</keyword>
<evidence type="ECO:0000259" key="5">
    <source>
        <dbReference type="PROSITE" id="PS51352"/>
    </source>
</evidence>
<dbReference type="GO" id="GO:0016853">
    <property type="term" value="F:isomerase activity"/>
    <property type="evidence" value="ECO:0007669"/>
    <property type="project" value="UniProtKB-KW"/>
</dbReference>
<gene>
    <name evidence="6" type="ORF">SAMN05444350_105163</name>
</gene>
<dbReference type="InterPro" id="IPR012336">
    <property type="entry name" value="Thioredoxin-like_fold"/>
</dbReference>
<dbReference type="CDD" id="cd02966">
    <property type="entry name" value="TlpA_like_family"/>
    <property type="match status" value="1"/>
</dbReference>
<evidence type="ECO:0000256" key="3">
    <source>
        <dbReference type="ARBA" id="ARBA00023157"/>
    </source>
</evidence>
<dbReference type="Proteomes" id="UP000184192">
    <property type="component" value="Unassembled WGS sequence"/>
</dbReference>
<dbReference type="SUPFAM" id="SSF52833">
    <property type="entry name" value="Thioredoxin-like"/>
    <property type="match status" value="1"/>
</dbReference>
<reference evidence="7" key="1">
    <citation type="submission" date="2016-11" db="EMBL/GenBank/DDBJ databases">
        <authorList>
            <person name="Varghese N."/>
            <person name="Submissions S."/>
        </authorList>
    </citation>
    <scope>NUCLEOTIDE SEQUENCE [LARGE SCALE GENOMIC DNA]</scope>
    <source>
        <strain evidence="7">DSM 26884</strain>
    </source>
</reference>
<proteinExistence type="predicted"/>
<keyword evidence="3" id="KW-1015">Disulfide bond</keyword>
<sequence length="395" mass="45509">MKSIFYLSVCLVFALPNILCNYSVEKEERNAKIIILVDDYICTESQWVYLRGYKDWISGNEVAIFDSVFIEKGEHKAELNASICEATSLFLLFSKNGPKNFKFAVEPDSCVIINIEEEDGNKSYYKKVLQGNLNNYLNTFIKERTVYLNRIKNQTDSIEHLQKEWFNRLRTAIVTANYACVCYELGIFLKVDFPQRKEEVMKLLNNTAVKFPDNISLQEFSGRKKSISGTVASQKAQMRIRELLMQQSNQSFLDLSVGNKIDLSFSNLKGIKVPIAINEESYIFVDFWASWCKPCRNEMPSIKKLAKQYENKLSVYSVSIDSDHQAWQKAIEEDSTQLFQHVIGTYSNGQPTKLLQQLNIKMIPANFLIDNNQCIIAKDLHGERLMQVLDSLIQK</sequence>
<dbReference type="InterPro" id="IPR013766">
    <property type="entry name" value="Thioredoxin_domain"/>
</dbReference>
<evidence type="ECO:0000256" key="4">
    <source>
        <dbReference type="ARBA" id="ARBA00023284"/>
    </source>
</evidence>
<evidence type="ECO:0000256" key="2">
    <source>
        <dbReference type="ARBA" id="ARBA00022748"/>
    </source>
</evidence>
<comment type="subcellular location">
    <subcellularLocation>
        <location evidence="1">Cell envelope</location>
    </subcellularLocation>
</comment>
<feature type="domain" description="Thioredoxin" evidence="5">
    <location>
        <begin position="243"/>
        <end position="395"/>
    </location>
</feature>
<evidence type="ECO:0000256" key="1">
    <source>
        <dbReference type="ARBA" id="ARBA00004196"/>
    </source>
</evidence>
<dbReference type="AlphaFoldDB" id="A0A1M6D242"/>
<dbReference type="EMBL" id="FQZN01000005">
    <property type="protein sequence ID" value="SHI67183.1"/>
    <property type="molecule type" value="Genomic_DNA"/>
</dbReference>
<dbReference type="Gene3D" id="3.40.30.10">
    <property type="entry name" value="Glutaredoxin"/>
    <property type="match status" value="1"/>
</dbReference>
<dbReference type="RefSeq" id="WP_025831381.1">
    <property type="nucleotide sequence ID" value="NZ_FQZN01000005.1"/>
</dbReference>
<keyword evidence="7" id="KW-1185">Reference proteome</keyword>
<accession>A0A1M6D242</accession>
<dbReference type="InterPro" id="IPR036249">
    <property type="entry name" value="Thioredoxin-like_sf"/>
</dbReference>
<dbReference type="GO" id="GO:0030313">
    <property type="term" value="C:cell envelope"/>
    <property type="evidence" value="ECO:0007669"/>
    <property type="project" value="UniProtKB-SubCell"/>
</dbReference>
<dbReference type="PANTHER" id="PTHR42852:SF6">
    <property type="entry name" value="THIOL:DISULFIDE INTERCHANGE PROTEIN DSBE"/>
    <property type="match status" value="1"/>
</dbReference>
<dbReference type="InterPro" id="IPR050553">
    <property type="entry name" value="Thioredoxin_ResA/DsbE_sf"/>
</dbReference>
<organism evidence="6 7">
    <name type="scientific">Bacteroides stercorirosoris</name>
    <dbReference type="NCBI Taxonomy" id="871324"/>
    <lineage>
        <taxon>Bacteria</taxon>
        <taxon>Pseudomonadati</taxon>
        <taxon>Bacteroidota</taxon>
        <taxon>Bacteroidia</taxon>
        <taxon>Bacteroidales</taxon>
        <taxon>Bacteroidaceae</taxon>
        <taxon>Bacteroides</taxon>
    </lineage>
</organism>
<evidence type="ECO:0000313" key="7">
    <source>
        <dbReference type="Proteomes" id="UP000184192"/>
    </source>
</evidence>
<keyword evidence="2" id="KW-0201">Cytochrome c-type biogenesis</keyword>
<name>A0A1M6D242_9BACE</name>
<dbReference type="PANTHER" id="PTHR42852">
    <property type="entry name" value="THIOL:DISULFIDE INTERCHANGE PROTEIN DSBE"/>
    <property type="match status" value="1"/>
</dbReference>
<dbReference type="Pfam" id="PF13905">
    <property type="entry name" value="Thioredoxin_8"/>
    <property type="match status" value="1"/>
</dbReference>
<dbReference type="GO" id="GO:0017004">
    <property type="term" value="P:cytochrome complex assembly"/>
    <property type="evidence" value="ECO:0007669"/>
    <property type="project" value="UniProtKB-KW"/>
</dbReference>
<protein>
    <submittedName>
        <fullName evidence="6">Thiol-disulfide isomerase or thioredoxin</fullName>
    </submittedName>
</protein>
<keyword evidence="4" id="KW-0676">Redox-active center</keyword>